<dbReference type="InterPro" id="IPR036390">
    <property type="entry name" value="WH_DNA-bd_sf"/>
</dbReference>
<feature type="domain" description="HTH arsR-type" evidence="4">
    <location>
        <begin position="12"/>
        <end position="103"/>
    </location>
</feature>
<protein>
    <submittedName>
        <fullName evidence="5">Transcriptional regulator, ArsR family</fullName>
    </submittedName>
</protein>
<dbReference type="Gene3D" id="1.10.10.10">
    <property type="entry name" value="Winged helix-like DNA-binding domain superfamily/Winged helix DNA-binding domain"/>
    <property type="match status" value="1"/>
</dbReference>
<dbReference type="Pfam" id="PF12840">
    <property type="entry name" value="HTH_20"/>
    <property type="match status" value="1"/>
</dbReference>
<evidence type="ECO:0000259" key="4">
    <source>
        <dbReference type="SMART" id="SM00418"/>
    </source>
</evidence>
<dbReference type="InterPro" id="IPR036388">
    <property type="entry name" value="WH-like_DNA-bd_sf"/>
</dbReference>
<dbReference type="HOGENOM" id="CLU_087580_2_1_11"/>
<name>E1QX63_OLSUV</name>
<dbReference type="KEGG" id="ols:Olsu_1618"/>
<dbReference type="InterPro" id="IPR011991">
    <property type="entry name" value="ArsR-like_HTH"/>
</dbReference>
<evidence type="ECO:0000313" key="5">
    <source>
        <dbReference type="EMBL" id="ADK68716.1"/>
    </source>
</evidence>
<evidence type="ECO:0000256" key="1">
    <source>
        <dbReference type="ARBA" id="ARBA00023015"/>
    </source>
</evidence>
<evidence type="ECO:0000256" key="3">
    <source>
        <dbReference type="ARBA" id="ARBA00023163"/>
    </source>
</evidence>
<proteinExistence type="predicted"/>
<dbReference type="CDD" id="cd00090">
    <property type="entry name" value="HTH_ARSR"/>
    <property type="match status" value="1"/>
</dbReference>
<reference evidence="5 6" key="1">
    <citation type="journal article" date="2010" name="Stand. Genomic Sci.">
        <title>Complete genome sequence of Olsenella uli type strain (VPI D76D-27C).</title>
        <authorList>
            <person name="Goker M."/>
            <person name="Held B."/>
            <person name="Lucas S."/>
            <person name="Nolan M."/>
            <person name="Yasawong M."/>
            <person name="Glavina Del Rio T."/>
            <person name="Tice H."/>
            <person name="Cheng J.F."/>
            <person name="Bruce D."/>
            <person name="Detter J.C."/>
            <person name="Tapia R."/>
            <person name="Han C."/>
            <person name="Goodwin L."/>
            <person name="Pitluck S."/>
            <person name="Liolios K."/>
            <person name="Ivanova N."/>
            <person name="Mavromatis K."/>
            <person name="Mikhailova N."/>
            <person name="Pati A."/>
            <person name="Chen A."/>
            <person name="Palaniappan K."/>
            <person name="Land M."/>
            <person name="Hauser L."/>
            <person name="Chang Y.J."/>
            <person name="Jeffries C.D."/>
            <person name="Rohde M."/>
            <person name="Sikorski J."/>
            <person name="Pukall R."/>
            <person name="Woyke T."/>
            <person name="Bristow J."/>
            <person name="Eisen J.A."/>
            <person name="Markowitz V."/>
            <person name="Hugenholtz P."/>
            <person name="Kyrpides N.C."/>
            <person name="Klenk H.P."/>
            <person name="Lapidus A."/>
        </authorList>
    </citation>
    <scope>NUCLEOTIDE SEQUENCE [LARGE SCALE GENOMIC DNA]</scope>
    <source>
        <strain evidence="6">ATCC 49627 / DSM 7084 / CIP 109912 / JCM 12494 / NCIMB 702895 / VPI D76D-27C</strain>
    </source>
</reference>
<dbReference type="SUPFAM" id="SSF46785">
    <property type="entry name" value="Winged helix' DNA-binding domain"/>
    <property type="match status" value="1"/>
</dbReference>
<evidence type="ECO:0000256" key="2">
    <source>
        <dbReference type="ARBA" id="ARBA00023125"/>
    </source>
</evidence>
<dbReference type="GeneID" id="78513002"/>
<accession>E1QX63</accession>
<dbReference type="InterPro" id="IPR001845">
    <property type="entry name" value="HTH_ArsR_DNA-bd_dom"/>
</dbReference>
<keyword evidence="1" id="KW-0805">Transcription regulation</keyword>
<gene>
    <name evidence="5" type="ordered locus">Olsu_1618</name>
</gene>
<dbReference type="SMART" id="SM00418">
    <property type="entry name" value="HTH_ARSR"/>
    <property type="match status" value="1"/>
</dbReference>
<dbReference type="PANTHER" id="PTHR43132">
    <property type="entry name" value="ARSENICAL RESISTANCE OPERON REPRESSOR ARSR-RELATED"/>
    <property type="match status" value="1"/>
</dbReference>
<dbReference type="InterPro" id="IPR051011">
    <property type="entry name" value="Metal_resp_trans_reg"/>
</dbReference>
<keyword evidence="6" id="KW-1185">Reference proteome</keyword>
<dbReference type="PANTHER" id="PTHR43132:SF2">
    <property type="entry name" value="ARSENICAL RESISTANCE OPERON REPRESSOR ARSR-RELATED"/>
    <property type="match status" value="1"/>
</dbReference>
<sequence>MEQEILKISDVATLKALSSPVRMRILGLLRNGDKRTVGQISAQTGIAPGSASYHLQKLEEVGLVRRVDYDEGDHRQSWWETSRAVIEPNPDTDAASGLEAEVAIRRASAQSYADAYGRYLNSYETIPREWRDSEIGFDSVLSLTPSELKSLQTELGDVLDTWRQKSRNRSEEAESRSEKDGDERVLVIVSGFVWSP</sequence>
<dbReference type="STRING" id="633147.Olsu_1618"/>
<keyword evidence="2" id="KW-0238">DNA-binding</keyword>
<dbReference type="GO" id="GO:0003677">
    <property type="term" value="F:DNA binding"/>
    <property type="evidence" value="ECO:0007669"/>
    <property type="project" value="UniProtKB-KW"/>
</dbReference>
<dbReference type="eggNOG" id="COG0640">
    <property type="taxonomic scope" value="Bacteria"/>
</dbReference>
<dbReference type="PATRIC" id="fig|633147.7.peg.1319"/>
<dbReference type="EMBL" id="CP002106">
    <property type="protein sequence ID" value="ADK68716.1"/>
    <property type="molecule type" value="Genomic_DNA"/>
</dbReference>
<evidence type="ECO:0000313" key="6">
    <source>
        <dbReference type="Proteomes" id="UP000000333"/>
    </source>
</evidence>
<dbReference type="AlphaFoldDB" id="E1QX63"/>
<dbReference type="RefSeq" id="WP_013252467.1">
    <property type="nucleotide sequence ID" value="NC_014363.1"/>
</dbReference>
<organism evidence="5 6">
    <name type="scientific">Olsenella uli (strain ATCC 49627 / DSM 7084 / CCUG 31166 / CIP 109912 / JCM 12494 / LMG 11480 / NCIMB 702895 / VPI D76D-27C)</name>
    <name type="common">Lactobacillus uli</name>
    <dbReference type="NCBI Taxonomy" id="633147"/>
    <lineage>
        <taxon>Bacteria</taxon>
        <taxon>Bacillati</taxon>
        <taxon>Actinomycetota</taxon>
        <taxon>Coriobacteriia</taxon>
        <taxon>Coriobacteriales</taxon>
        <taxon>Atopobiaceae</taxon>
        <taxon>Olsenella</taxon>
    </lineage>
</organism>
<dbReference type="Proteomes" id="UP000000333">
    <property type="component" value="Chromosome"/>
</dbReference>
<keyword evidence="3" id="KW-0804">Transcription</keyword>
<dbReference type="GO" id="GO:0003700">
    <property type="term" value="F:DNA-binding transcription factor activity"/>
    <property type="evidence" value="ECO:0007669"/>
    <property type="project" value="InterPro"/>
</dbReference>